<comment type="subcellular location">
    <subcellularLocation>
        <location evidence="4">Cell membrane</location>
        <topology evidence="4">Lipid-anchor</topology>
    </subcellularLocation>
</comment>
<sequence>MQKRSLGILVCSLMLVACSNSESRYSMAQDTAPTRTPTPAEILDPVPRYEPYSRQGNRAYSLRGQHYQIIDNVQGYKEQGIASWYGRKFHGHLTSNGEYFDMFSMTAAHKTLPLPIYVKVTNLDNGREAIVRVNDRGPFHPGRIIDLSYAAAYRLGVTETGTAHVEIEVVTPPLAASKEVPHSSTNTAAVEQLYVQVTATSSQENAQQLSQQLAARHQLNATIVERDGLHRVLLGPFSELEAARWLDTLTEAGYSGVFRTQESVNGTEAH</sequence>
<keyword evidence="9" id="KW-1185">Reference proteome</keyword>
<comment type="caution">
    <text evidence="8">The sequence shown here is derived from an EMBL/GenBank/DDBJ whole genome shotgun (WGS) entry which is preliminary data.</text>
</comment>
<dbReference type="InterPro" id="IPR012997">
    <property type="entry name" value="RplA"/>
</dbReference>
<dbReference type="GO" id="GO:0009279">
    <property type="term" value="C:cell outer membrane"/>
    <property type="evidence" value="ECO:0007669"/>
    <property type="project" value="TreeGrafter"/>
</dbReference>
<dbReference type="Gene3D" id="2.40.40.10">
    <property type="entry name" value="RlpA-like domain"/>
    <property type="match status" value="1"/>
</dbReference>
<dbReference type="GO" id="GO:0005886">
    <property type="term" value="C:plasma membrane"/>
    <property type="evidence" value="ECO:0007669"/>
    <property type="project" value="UniProtKB-SubCell"/>
</dbReference>
<dbReference type="InterPro" id="IPR007730">
    <property type="entry name" value="SPOR-like_dom"/>
</dbReference>
<dbReference type="Pfam" id="PF03330">
    <property type="entry name" value="DPBB_1"/>
    <property type="match status" value="1"/>
</dbReference>
<proteinExistence type="inferred from homology"/>
<dbReference type="PANTHER" id="PTHR34183:SF1">
    <property type="entry name" value="ENDOLYTIC PEPTIDOGLYCAN TRANSGLYCOSYLASE RLPA"/>
    <property type="match status" value="1"/>
</dbReference>
<feature type="signal peptide" evidence="6">
    <location>
        <begin position="1"/>
        <end position="28"/>
    </location>
</feature>
<dbReference type="PROSITE" id="PS51724">
    <property type="entry name" value="SPOR"/>
    <property type="match status" value="1"/>
</dbReference>
<dbReference type="Proteomes" id="UP000286976">
    <property type="component" value="Unassembled WGS sequence"/>
</dbReference>
<keyword evidence="2 4" id="KW-0456">Lyase</keyword>
<feature type="chain" id="PRO_5019600580" description="Endolytic peptidoglycan transglycosylase RlpA" evidence="6">
    <location>
        <begin position="29"/>
        <end position="270"/>
    </location>
</feature>
<keyword evidence="4" id="KW-0449">Lipoprotein</keyword>
<name>A0A432X986_9GAMM</name>
<organism evidence="8 9">
    <name type="scientific">Aliidiomarina taiwanensis</name>
    <dbReference type="NCBI Taxonomy" id="946228"/>
    <lineage>
        <taxon>Bacteria</taxon>
        <taxon>Pseudomonadati</taxon>
        <taxon>Pseudomonadota</taxon>
        <taxon>Gammaproteobacteria</taxon>
        <taxon>Alteromonadales</taxon>
        <taxon>Idiomarinaceae</taxon>
        <taxon>Aliidiomarina</taxon>
    </lineage>
</organism>
<comment type="similarity">
    <text evidence="4 5">Belongs to the RlpA family.</text>
</comment>
<keyword evidence="4" id="KW-0564">Palmitate</keyword>
<evidence type="ECO:0000256" key="6">
    <source>
        <dbReference type="SAM" id="SignalP"/>
    </source>
</evidence>
<dbReference type="SUPFAM" id="SSF110997">
    <property type="entry name" value="Sporulation related repeat"/>
    <property type="match status" value="1"/>
</dbReference>
<protein>
    <recommendedName>
        <fullName evidence="4">Endolytic peptidoglycan transglycosylase RlpA</fullName>
        <ecNumber evidence="4">4.2.2.-</ecNumber>
    </recommendedName>
</protein>
<evidence type="ECO:0000256" key="3">
    <source>
        <dbReference type="ARBA" id="ARBA00023316"/>
    </source>
</evidence>
<evidence type="ECO:0000256" key="1">
    <source>
        <dbReference type="ARBA" id="ARBA00022729"/>
    </source>
</evidence>
<dbReference type="GO" id="GO:0000270">
    <property type="term" value="P:peptidoglycan metabolic process"/>
    <property type="evidence" value="ECO:0007669"/>
    <property type="project" value="UniProtKB-UniRule"/>
</dbReference>
<evidence type="ECO:0000259" key="7">
    <source>
        <dbReference type="PROSITE" id="PS51724"/>
    </source>
</evidence>
<dbReference type="RefSeq" id="WP_126756269.1">
    <property type="nucleotide sequence ID" value="NZ_PIPQ01000001.1"/>
</dbReference>
<dbReference type="SUPFAM" id="SSF50685">
    <property type="entry name" value="Barwin-like endoglucanases"/>
    <property type="match status" value="1"/>
</dbReference>
<gene>
    <name evidence="4" type="primary">rlpA</name>
    <name evidence="8" type="ORF">CWE15_01415</name>
</gene>
<dbReference type="OrthoDB" id="9779128at2"/>
<evidence type="ECO:0000256" key="2">
    <source>
        <dbReference type="ARBA" id="ARBA00023239"/>
    </source>
</evidence>
<evidence type="ECO:0000256" key="5">
    <source>
        <dbReference type="RuleBase" id="RU003495"/>
    </source>
</evidence>
<keyword evidence="4" id="KW-0472">Membrane</keyword>
<dbReference type="GO" id="GO:0071555">
    <property type="term" value="P:cell wall organization"/>
    <property type="evidence" value="ECO:0007669"/>
    <property type="project" value="UniProtKB-KW"/>
</dbReference>
<dbReference type="GO" id="GO:0008932">
    <property type="term" value="F:lytic endotransglycosylase activity"/>
    <property type="evidence" value="ECO:0007669"/>
    <property type="project" value="UniProtKB-UniRule"/>
</dbReference>
<keyword evidence="4" id="KW-1003">Cell membrane</keyword>
<dbReference type="NCBIfam" id="TIGR00413">
    <property type="entry name" value="rlpA"/>
    <property type="match status" value="1"/>
</dbReference>
<evidence type="ECO:0000313" key="9">
    <source>
        <dbReference type="Proteomes" id="UP000286976"/>
    </source>
</evidence>
<keyword evidence="3 4" id="KW-0961">Cell wall biogenesis/degradation</keyword>
<dbReference type="CDD" id="cd22268">
    <property type="entry name" value="DPBB_RlpA-like"/>
    <property type="match status" value="1"/>
</dbReference>
<dbReference type="InterPro" id="IPR036680">
    <property type="entry name" value="SPOR-like_sf"/>
</dbReference>
<comment type="function">
    <text evidence="4">Lytic transglycosylase with a strong preference for naked glycan strands that lack stem peptides.</text>
</comment>
<dbReference type="GO" id="GO:0042834">
    <property type="term" value="F:peptidoglycan binding"/>
    <property type="evidence" value="ECO:0007669"/>
    <property type="project" value="InterPro"/>
</dbReference>
<dbReference type="InterPro" id="IPR009009">
    <property type="entry name" value="RlpA-like_DPBB"/>
</dbReference>
<dbReference type="InterPro" id="IPR036908">
    <property type="entry name" value="RlpA-like_sf"/>
</dbReference>
<dbReference type="Pfam" id="PF05036">
    <property type="entry name" value="SPOR"/>
    <property type="match status" value="1"/>
</dbReference>
<accession>A0A432X986</accession>
<dbReference type="HAMAP" id="MF_02071">
    <property type="entry name" value="RlpA"/>
    <property type="match status" value="1"/>
</dbReference>
<evidence type="ECO:0000313" key="8">
    <source>
        <dbReference type="EMBL" id="RUO43880.1"/>
    </source>
</evidence>
<evidence type="ECO:0000256" key="4">
    <source>
        <dbReference type="HAMAP-Rule" id="MF_02071"/>
    </source>
</evidence>
<dbReference type="InterPro" id="IPR034718">
    <property type="entry name" value="RlpA"/>
</dbReference>
<dbReference type="Gene3D" id="3.30.70.1070">
    <property type="entry name" value="Sporulation related repeat"/>
    <property type="match status" value="1"/>
</dbReference>
<dbReference type="AlphaFoldDB" id="A0A432X986"/>
<dbReference type="EC" id="4.2.2.-" evidence="4"/>
<keyword evidence="1 6" id="KW-0732">Signal</keyword>
<dbReference type="PROSITE" id="PS51257">
    <property type="entry name" value="PROKAR_LIPOPROTEIN"/>
    <property type="match status" value="1"/>
</dbReference>
<reference evidence="8 9" key="1">
    <citation type="journal article" date="2011" name="Front. Microbiol.">
        <title>Genomic signatures of strain selection and enhancement in Bacillus atrophaeus var. globigii, a historical biowarfare simulant.</title>
        <authorList>
            <person name="Gibbons H.S."/>
            <person name="Broomall S.M."/>
            <person name="McNew L.A."/>
            <person name="Daligault H."/>
            <person name="Chapman C."/>
            <person name="Bruce D."/>
            <person name="Karavis M."/>
            <person name="Krepps M."/>
            <person name="McGregor P.A."/>
            <person name="Hong C."/>
            <person name="Park K.H."/>
            <person name="Akmal A."/>
            <person name="Feldman A."/>
            <person name="Lin J.S."/>
            <person name="Chang W.E."/>
            <person name="Higgs B.W."/>
            <person name="Demirev P."/>
            <person name="Lindquist J."/>
            <person name="Liem A."/>
            <person name="Fochler E."/>
            <person name="Read T.D."/>
            <person name="Tapia R."/>
            <person name="Johnson S."/>
            <person name="Bishop-Lilly K.A."/>
            <person name="Detter C."/>
            <person name="Han C."/>
            <person name="Sozhamannan S."/>
            <person name="Rosenzweig C.N."/>
            <person name="Skowronski E.W."/>
        </authorList>
    </citation>
    <scope>NUCLEOTIDE SEQUENCE [LARGE SCALE GENOMIC DNA]</scope>
    <source>
        <strain evidence="8 9">AIT1</strain>
    </source>
</reference>
<dbReference type="PANTHER" id="PTHR34183">
    <property type="entry name" value="ENDOLYTIC PEPTIDOGLYCAN TRANSGLYCOSYLASE RLPA"/>
    <property type="match status" value="1"/>
</dbReference>
<feature type="domain" description="SPOR" evidence="7">
    <location>
        <begin position="187"/>
        <end position="264"/>
    </location>
</feature>
<dbReference type="EMBL" id="PIPQ01000001">
    <property type="protein sequence ID" value="RUO43880.1"/>
    <property type="molecule type" value="Genomic_DNA"/>
</dbReference>
<dbReference type="FunFam" id="2.40.40.10:FF:000003">
    <property type="entry name" value="Endolytic peptidoglycan transglycosylase RlpA"/>
    <property type="match status" value="1"/>
</dbReference>